<name>A0A4R0ER54_9GAMM</name>
<proteinExistence type="predicted"/>
<protein>
    <submittedName>
        <fullName evidence="2">Uncharacterized protein</fullName>
    </submittedName>
</protein>
<dbReference type="EMBL" id="SJOA01000001">
    <property type="protein sequence ID" value="TCB62285.1"/>
    <property type="molecule type" value="Genomic_DNA"/>
</dbReference>
<dbReference type="AlphaFoldDB" id="A0A4R0ER54"/>
<evidence type="ECO:0000313" key="2">
    <source>
        <dbReference type="EMBL" id="TCB62285.1"/>
    </source>
</evidence>
<sequence>MFVNNTAPTKKASFNQFSNKVNETAQHSNTNEQSPKPAQEEQTKPKDQPDQKEQSEKKEPTAK</sequence>
<accession>A0A4R0ER54</accession>
<dbReference type="RefSeq" id="WP_131270231.1">
    <property type="nucleotide sequence ID" value="NZ_SJOA01000001.1"/>
</dbReference>
<evidence type="ECO:0000313" key="3">
    <source>
        <dbReference type="Proteomes" id="UP000291380"/>
    </source>
</evidence>
<dbReference type="Proteomes" id="UP000291380">
    <property type="component" value="Unassembled WGS sequence"/>
</dbReference>
<feature type="region of interest" description="Disordered" evidence="1">
    <location>
        <begin position="1"/>
        <end position="63"/>
    </location>
</feature>
<feature type="compositionally biased region" description="Basic and acidic residues" evidence="1">
    <location>
        <begin position="38"/>
        <end position="63"/>
    </location>
</feature>
<gene>
    <name evidence="2" type="ORF">E0H85_01855</name>
</gene>
<reference evidence="2 3" key="1">
    <citation type="submission" date="2019-02" db="EMBL/GenBank/DDBJ databases">
        <title>High diversity of culturable Acinetobacter species in natural soil and water ecosystems.</title>
        <authorList>
            <person name="Radolfova-Krizova L."/>
            <person name="Nemec A."/>
        </authorList>
    </citation>
    <scope>NUCLEOTIDE SEQUENCE [LARGE SCALE GENOMIC DNA]</scope>
    <source>
        <strain evidence="2 3">ANC 4281</strain>
    </source>
</reference>
<comment type="caution">
    <text evidence="2">The sequence shown here is derived from an EMBL/GenBank/DDBJ whole genome shotgun (WGS) entry which is preliminary data.</text>
</comment>
<feature type="compositionally biased region" description="Polar residues" evidence="1">
    <location>
        <begin position="1"/>
        <end position="36"/>
    </location>
</feature>
<evidence type="ECO:0000256" key="1">
    <source>
        <dbReference type="SAM" id="MobiDB-lite"/>
    </source>
</evidence>
<organism evidence="2 3">
    <name type="scientific">Acinetobacter terrae</name>
    <dbReference type="NCBI Taxonomy" id="2731247"/>
    <lineage>
        <taxon>Bacteria</taxon>
        <taxon>Pseudomonadati</taxon>
        <taxon>Pseudomonadota</taxon>
        <taxon>Gammaproteobacteria</taxon>
        <taxon>Moraxellales</taxon>
        <taxon>Moraxellaceae</taxon>
        <taxon>Acinetobacter</taxon>
        <taxon>Acinetobacter Taxon 24</taxon>
    </lineage>
</organism>